<dbReference type="AlphaFoldDB" id="A0A1Q3BDL0"/>
<sequence>MYKKESKNSITGHLRIMSAMIRDLKNAENVLYYEKQVQTVIRSLPYSWISTRQILTHNENIKNFDNVSRHVELEAGGGSGPHYCSFYPWGKTSWTLVQE</sequence>
<dbReference type="EMBL" id="BDDD01000444">
    <property type="protein sequence ID" value="GAV65934.1"/>
    <property type="molecule type" value="Genomic_DNA"/>
</dbReference>
<organism evidence="1 2">
    <name type="scientific">Cephalotus follicularis</name>
    <name type="common">Albany pitcher plant</name>
    <dbReference type="NCBI Taxonomy" id="3775"/>
    <lineage>
        <taxon>Eukaryota</taxon>
        <taxon>Viridiplantae</taxon>
        <taxon>Streptophyta</taxon>
        <taxon>Embryophyta</taxon>
        <taxon>Tracheophyta</taxon>
        <taxon>Spermatophyta</taxon>
        <taxon>Magnoliopsida</taxon>
        <taxon>eudicotyledons</taxon>
        <taxon>Gunneridae</taxon>
        <taxon>Pentapetalae</taxon>
        <taxon>rosids</taxon>
        <taxon>fabids</taxon>
        <taxon>Oxalidales</taxon>
        <taxon>Cephalotaceae</taxon>
        <taxon>Cephalotus</taxon>
    </lineage>
</organism>
<accession>A0A1Q3BDL0</accession>
<evidence type="ECO:0000313" key="1">
    <source>
        <dbReference type="EMBL" id="GAV65934.1"/>
    </source>
</evidence>
<keyword evidence="2" id="KW-1185">Reference proteome</keyword>
<name>A0A1Q3BDL0_CEPFO</name>
<reference evidence="2" key="1">
    <citation type="submission" date="2016-04" db="EMBL/GenBank/DDBJ databases">
        <title>Cephalotus genome sequencing.</title>
        <authorList>
            <person name="Fukushima K."/>
            <person name="Hasebe M."/>
            <person name="Fang X."/>
        </authorList>
    </citation>
    <scope>NUCLEOTIDE SEQUENCE [LARGE SCALE GENOMIC DNA]</scope>
    <source>
        <strain evidence="2">cv. St1</strain>
    </source>
</reference>
<dbReference type="OrthoDB" id="1745344at2759"/>
<comment type="caution">
    <text evidence="1">The sequence shown here is derived from an EMBL/GenBank/DDBJ whole genome shotgun (WGS) entry which is preliminary data.</text>
</comment>
<gene>
    <name evidence="1" type="ORF">CFOL_v3_09446</name>
</gene>
<evidence type="ECO:0000313" key="2">
    <source>
        <dbReference type="Proteomes" id="UP000187406"/>
    </source>
</evidence>
<dbReference type="InParanoid" id="A0A1Q3BDL0"/>
<proteinExistence type="predicted"/>
<dbReference type="Proteomes" id="UP000187406">
    <property type="component" value="Unassembled WGS sequence"/>
</dbReference>
<protein>
    <submittedName>
        <fullName evidence="1">UBN2_2 domain-containing protein</fullName>
    </submittedName>
</protein>